<evidence type="ECO:0000313" key="3">
    <source>
        <dbReference type="Proteomes" id="UP000286268"/>
    </source>
</evidence>
<evidence type="ECO:0008006" key="4">
    <source>
        <dbReference type="Google" id="ProtNLM"/>
    </source>
</evidence>
<proteinExistence type="predicted"/>
<organism evidence="2 3">
    <name type="scientific">Clostridium manihotivorum</name>
    <dbReference type="NCBI Taxonomy" id="2320868"/>
    <lineage>
        <taxon>Bacteria</taxon>
        <taxon>Bacillati</taxon>
        <taxon>Bacillota</taxon>
        <taxon>Clostridia</taxon>
        <taxon>Eubacteriales</taxon>
        <taxon>Clostridiaceae</taxon>
        <taxon>Clostridium</taxon>
    </lineage>
</organism>
<gene>
    <name evidence="2" type="ORF">C1I91_20695</name>
</gene>
<accession>A0A3R5QVW7</accession>
<keyword evidence="1" id="KW-0472">Membrane</keyword>
<evidence type="ECO:0000313" key="2">
    <source>
        <dbReference type="EMBL" id="QAA33855.1"/>
    </source>
</evidence>
<keyword evidence="1" id="KW-0812">Transmembrane</keyword>
<dbReference type="AlphaFoldDB" id="A0A3R5QVW7"/>
<dbReference type="RefSeq" id="WP_128214575.1">
    <property type="nucleotide sequence ID" value="NZ_CP025746.1"/>
</dbReference>
<dbReference type="Proteomes" id="UP000286268">
    <property type="component" value="Chromosome"/>
</dbReference>
<dbReference type="EMBL" id="CP025746">
    <property type="protein sequence ID" value="QAA33855.1"/>
    <property type="molecule type" value="Genomic_DNA"/>
</dbReference>
<sequence>MTTFVRVLFLILFAIIVLAVFNLLKIFVLSKLKVNKWIVLALAIIAFVLPIVLRIQGNIVTPVFSGIFVILLLWFIDLQQGRIKKKDEKKVNIRPKAKPNRVKHMNKDNNK</sequence>
<feature type="transmembrane region" description="Helical" evidence="1">
    <location>
        <begin position="59"/>
        <end position="76"/>
    </location>
</feature>
<reference evidence="2 3" key="1">
    <citation type="submission" date="2018-01" db="EMBL/GenBank/DDBJ databases">
        <title>Genome Sequencing and Assembly of Anaerobacter polyendosporus strain CT4.</title>
        <authorList>
            <person name="Tachaapaikoon C."/>
            <person name="Sutheeworapong S."/>
            <person name="Jenjaroenpun P."/>
            <person name="Wongsurawat T."/>
            <person name="Nookeaw I."/>
            <person name="Cheawchanlertfa P."/>
            <person name="Kosugi A."/>
            <person name="Cheevadhanarak S."/>
            <person name="Ratanakhanokchai K."/>
        </authorList>
    </citation>
    <scope>NUCLEOTIDE SEQUENCE [LARGE SCALE GENOMIC DNA]</scope>
    <source>
        <strain evidence="2 3">CT4</strain>
    </source>
</reference>
<feature type="transmembrane region" description="Helical" evidence="1">
    <location>
        <begin position="36"/>
        <end position="53"/>
    </location>
</feature>
<feature type="transmembrane region" description="Helical" evidence="1">
    <location>
        <begin position="6"/>
        <end position="24"/>
    </location>
</feature>
<dbReference type="KEGG" id="cmah:C1I91_20695"/>
<evidence type="ECO:0000256" key="1">
    <source>
        <dbReference type="SAM" id="Phobius"/>
    </source>
</evidence>
<keyword evidence="3" id="KW-1185">Reference proteome</keyword>
<protein>
    <recommendedName>
        <fullName evidence="4">DUF4491 family protein</fullName>
    </recommendedName>
</protein>
<name>A0A3R5QVW7_9CLOT</name>
<dbReference type="OrthoDB" id="1923861at2"/>
<keyword evidence="1" id="KW-1133">Transmembrane helix</keyword>